<protein>
    <submittedName>
        <fullName evidence="1">Uncharacterized protein</fullName>
    </submittedName>
</protein>
<dbReference type="EMBL" id="JAHRIO010044108">
    <property type="protein sequence ID" value="MEQ2173149.1"/>
    <property type="molecule type" value="Genomic_DNA"/>
</dbReference>
<evidence type="ECO:0000313" key="2">
    <source>
        <dbReference type="Proteomes" id="UP001476798"/>
    </source>
</evidence>
<evidence type="ECO:0000313" key="1">
    <source>
        <dbReference type="EMBL" id="MEQ2173149.1"/>
    </source>
</evidence>
<name>A0ABV0NP19_9TELE</name>
<sequence length="129" mass="14130">MTHSGPAVLFSHLLDALRGHEADDLCRHVEVFRGHIAQSNAVLGQQPGQRVNSTAMFQVSNHRDLSDKRVIIVSGRCYVSPPDWNLNFRVLTVMPLTVPSSSLMVKTSSRAWVGCSPTPSPALITGLRQ</sequence>
<accession>A0ABV0NP19</accession>
<reference evidence="1 2" key="1">
    <citation type="submission" date="2021-06" db="EMBL/GenBank/DDBJ databases">
        <authorList>
            <person name="Palmer J.M."/>
        </authorList>
    </citation>
    <scope>NUCLEOTIDE SEQUENCE [LARGE SCALE GENOMIC DNA]</scope>
    <source>
        <strain evidence="1 2">GA_2019</strain>
        <tissue evidence="1">Muscle</tissue>
    </source>
</reference>
<gene>
    <name evidence="1" type="ORF">GOODEAATRI_028919</name>
</gene>
<dbReference type="Proteomes" id="UP001476798">
    <property type="component" value="Unassembled WGS sequence"/>
</dbReference>
<organism evidence="1 2">
    <name type="scientific">Goodea atripinnis</name>
    <dbReference type="NCBI Taxonomy" id="208336"/>
    <lineage>
        <taxon>Eukaryota</taxon>
        <taxon>Metazoa</taxon>
        <taxon>Chordata</taxon>
        <taxon>Craniata</taxon>
        <taxon>Vertebrata</taxon>
        <taxon>Euteleostomi</taxon>
        <taxon>Actinopterygii</taxon>
        <taxon>Neopterygii</taxon>
        <taxon>Teleostei</taxon>
        <taxon>Neoteleostei</taxon>
        <taxon>Acanthomorphata</taxon>
        <taxon>Ovalentaria</taxon>
        <taxon>Atherinomorphae</taxon>
        <taxon>Cyprinodontiformes</taxon>
        <taxon>Goodeidae</taxon>
        <taxon>Goodea</taxon>
    </lineage>
</organism>
<keyword evidence="2" id="KW-1185">Reference proteome</keyword>
<comment type="caution">
    <text evidence="1">The sequence shown here is derived from an EMBL/GenBank/DDBJ whole genome shotgun (WGS) entry which is preliminary data.</text>
</comment>
<proteinExistence type="predicted"/>